<dbReference type="InterPro" id="IPR009464">
    <property type="entry name" value="PCAF_N"/>
</dbReference>
<evidence type="ECO:0000256" key="2">
    <source>
        <dbReference type="ARBA" id="ARBA00004300"/>
    </source>
</evidence>
<evidence type="ECO:0000256" key="12">
    <source>
        <dbReference type="ARBA" id="ARBA00023242"/>
    </source>
</evidence>
<dbReference type="SMART" id="SM00297">
    <property type="entry name" value="BROMO"/>
    <property type="match status" value="1"/>
</dbReference>
<dbReference type="EMBL" id="UFQT01000187">
    <property type="protein sequence ID" value="SSX21334.1"/>
    <property type="molecule type" value="Genomic_DNA"/>
</dbReference>
<evidence type="ECO:0000313" key="19">
    <source>
        <dbReference type="EMBL" id="SSX21334.1"/>
    </source>
</evidence>
<feature type="compositionally biased region" description="Polar residues" evidence="16">
    <location>
        <begin position="34"/>
        <end position="49"/>
    </location>
</feature>
<evidence type="ECO:0000256" key="7">
    <source>
        <dbReference type="ARBA" id="ARBA00023015"/>
    </source>
</evidence>
<accession>A0A336LTR8</accession>
<keyword evidence="10" id="KW-0804">Transcription</keyword>
<dbReference type="InterPro" id="IPR036427">
    <property type="entry name" value="Bromodomain-like_sf"/>
</dbReference>
<dbReference type="Pfam" id="PF00583">
    <property type="entry name" value="Acetyltransf_1"/>
    <property type="match status" value="1"/>
</dbReference>
<feature type="domain" description="Bromo" evidence="17">
    <location>
        <begin position="678"/>
        <end position="748"/>
    </location>
</feature>
<dbReference type="InterPro" id="IPR016181">
    <property type="entry name" value="Acyl_CoA_acyltransferase"/>
</dbReference>
<evidence type="ECO:0000256" key="15">
    <source>
        <dbReference type="PROSITE-ProRule" id="PRU00035"/>
    </source>
</evidence>
<organism evidence="19">
    <name type="scientific">Culicoides sonorensis</name>
    <name type="common">Biting midge</name>
    <dbReference type="NCBI Taxonomy" id="179676"/>
    <lineage>
        <taxon>Eukaryota</taxon>
        <taxon>Metazoa</taxon>
        <taxon>Ecdysozoa</taxon>
        <taxon>Arthropoda</taxon>
        <taxon>Hexapoda</taxon>
        <taxon>Insecta</taxon>
        <taxon>Pterygota</taxon>
        <taxon>Neoptera</taxon>
        <taxon>Endopterygota</taxon>
        <taxon>Diptera</taxon>
        <taxon>Nematocera</taxon>
        <taxon>Chironomoidea</taxon>
        <taxon>Ceratopogonidae</taxon>
        <taxon>Ceratopogoninae</taxon>
        <taxon>Culicoides</taxon>
        <taxon>Monoculicoides</taxon>
    </lineage>
</organism>
<evidence type="ECO:0000256" key="9">
    <source>
        <dbReference type="ARBA" id="ARBA00023159"/>
    </source>
</evidence>
<dbReference type="PRINTS" id="PR00503">
    <property type="entry name" value="BROMODOMAIN"/>
</dbReference>
<dbReference type="InterPro" id="IPR000182">
    <property type="entry name" value="GNAT_dom"/>
</dbReference>
<dbReference type="GO" id="GO:0005813">
    <property type="term" value="C:centrosome"/>
    <property type="evidence" value="ECO:0007669"/>
    <property type="project" value="UniProtKB-SubCell"/>
</dbReference>
<evidence type="ECO:0000256" key="8">
    <source>
        <dbReference type="ARBA" id="ARBA00023117"/>
    </source>
</evidence>
<evidence type="ECO:0000256" key="11">
    <source>
        <dbReference type="ARBA" id="ARBA00023212"/>
    </source>
</evidence>
<dbReference type="OMA" id="YFQTKMR"/>
<evidence type="ECO:0000256" key="16">
    <source>
        <dbReference type="SAM" id="MobiDB-lite"/>
    </source>
</evidence>
<dbReference type="GO" id="GO:0043992">
    <property type="term" value="F:histone H3K9 acetyltransferase activity"/>
    <property type="evidence" value="ECO:0007669"/>
    <property type="project" value="UniProtKB-ARBA"/>
</dbReference>
<protein>
    <recommendedName>
        <fullName evidence="4">histone acetyltransferase</fullName>
        <ecNumber evidence="4">2.3.1.48</ecNumber>
    </recommendedName>
</protein>
<evidence type="ECO:0000256" key="4">
    <source>
        <dbReference type="ARBA" id="ARBA00013184"/>
    </source>
</evidence>
<dbReference type="SUPFAM" id="SSF55729">
    <property type="entry name" value="Acyl-CoA N-acyltransferases (Nat)"/>
    <property type="match status" value="1"/>
</dbReference>
<comment type="similarity">
    <text evidence="3">Belongs to the acetyltransferase family. GCN5 subfamily.</text>
</comment>
<dbReference type="VEuPathDB" id="VectorBase:CSON004450"/>
<dbReference type="PROSITE" id="PS00633">
    <property type="entry name" value="BROMODOMAIN_1"/>
    <property type="match status" value="1"/>
</dbReference>
<evidence type="ECO:0000259" key="17">
    <source>
        <dbReference type="PROSITE" id="PS50014"/>
    </source>
</evidence>
<dbReference type="PROSITE" id="PS50014">
    <property type="entry name" value="BROMODOMAIN_2"/>
    <property type="match status" value="1"/>
</dbReference>
<evidence type="ECO:0000256" key="14">
    <source>
        <dbReference type="ARBA" id="ARBA00048940"/>
    </source>
</evidence>
<dbReference type="Gene3D" id="3.40.630.30">
    <property type="match status" value="1"/>
</dbReference>
<dbReference type="FunFam" id="3.40.630.30:FF:000004">
    <property type="entry name" value="Histone acetyltransferase KAT2A"/>
    <property type="match status" value="1"/>
</dbReference>
<dbReference type="CDD" id="cd04301">
    <property type="entry name" value="NAT_SF"/>
    <property type="match status" value="1"/>
</dbReference>
<evidence type="ECO:0000256" key="5">
    <source>
        <dbReference type="ARBA" id="ARBA00022679"/>
    </source>
</evidence>
<sequence>MASSMRNEDGIGSSVKSEENGDKNGEEKHGQGVKSGQQTAAEGTRQNSIERIHMRKQKVYQLPRGQKMAKLSMYSACQSPKCRCTGWKTPQENRNRDIETNYQPETTEPCRNSTCGHALKDHVSHLTEVTESQINELMSTIVDVENLYMSIMREEDKDTKKVYCYLFRLLRQCILTRTQPLIRGPLGEPPFEHPSISKAITNFVIHKYSHLSQAEFMIMTEVAKTFLHCLNHWNFETPSARNDLSYEDASAYKINYTRWLMFCHVPAFCSSLKHFETSLVFGRSLLKAVYQYISQQLLSKCKTEKDRMPPEKRSVLAQLPRFLEALKHEVVDEESLIWDISFKPVSLLIQRKRNNEAMGPSSSKKGVEANKRIKREDNEDLSDDVIIRALNKINESNNINRTEIVFPVNAPRDEAAKAEEQRGEIEFHIVGNSLTKPVSKESMLWLLGLHNVFAHQLPGMPREYISQLVFDPKHKTLALIKEGRPIGGICFRTFASQGFIEIVFCAVTSSEQVKGYGTHLMNHLKDYSIQQGIKHFLTYADEFAIGYFKKQGFSKDIKVARPVYAGYIKEYEGATLMHCQLMSTIVYTQFTSVIRKQKEILKELISQRQQEVQKIHPGLTCFKEGVRCIPVEAIPGLRESFPGWKPQLRAQRQSRPLEETADPEKLAAQLGNVLQNVKQNAAAWPFLKPVNPSEVPDYYDHIKYPMDLKTMTDRLKAKYYSTRRLFIADMQRIFTNCRIYNDSTTEYYKLANHLERYFVTRMKECGLWDKT</sequence>
<evidence type="ECO:0000256" key="10">
    <source>
        <dbReference type="ARBA" id="ARBA00023163"/>
    </source>
</evidence>
<keyword evidence="8 15" id="KW-0103">Bromodomain</keyword>
<keyword evidence="12" id="KW-0539">Nucleus</keyword>
<keyword evidence="7" id="KW-0805">Transcription regulation</keyword>
<dbReference type="GO" id="GO:0005634">
    <property type="term" value="C:nucleus"/>
    <property type="evidence" value="ECO:0007669"/>
    <property type="project" value="UniProtKB-SubCell"/>
</dbReference>
<dbReference type="SUPFAM" id="SSF47370">
    <property type="entry name" value="Bromodomain"/>
    <property type="match status" value="1"/>
</dbReference>
<dbReference type="InterPro" id="IPR001487">
    <property type="entry name" value="Bromodomain"/>
</dbReference>
<comment type="subcellular location">
    <subcellularLocation>
        <location evidence="2">Cytoplasm</location>
        <location evidence="2">Cytoskeleton</location>
        <location evidence="2">Microtubule organizing center</location>
        <location evidence="2">Centrosome</location>
    </subcellularLocation>
    <subcellularLocation>
        <location evidence="1">Nucleus</location>
    </subcellularLocation>
</comment>
<keyword evidence="11" id="KW-0206">Cytoskeleton</keyword>
<proteinExistence type="inferred from homology"/>
<dbReference type="Gene3D" id="1.20.920.10">
    <property type="entry name" value="Bromodomain-like"/>
    <property type="match status" value="1"/>
</dbReference>
<dbReference type="GO" id="GO:0140672">
    <property type="term" value="C:ATAC complex"/>
    <property type="evidence" value="ECO:0007669"/>
    <property type="project" value="TreeGrafter"/>
</dbReference>
<feature type="region of interest" description="Disordered" evidence="16">
    <location>
        <begin position="1"/>
        <end position="55"/>
    </location>
</feature>
<keyword evidence="5" id="KW-0808">Transferase</keyword>
<dbReference type="Pfam" id="PF06466">
    <property type="entry name" value="PCAF_N"/>
    <property type="match status" value="1"/>
</dbReference>
<keyword evidence="13" id="KW-0012">Acyltransferase</keyword>
<evidence type="ECO:0000256" key="13">
    <source>
        <dbReference type="ARBA" id="ARBA00023315"/>
    </source>
</evidence>
<keyword evidence="11" id="KW-0963">Cytoplasm</keyword>
<evidence type="ECO:0000259" key="18">
    <source>
        <dbReference type="PROSITE" id="PS51186"/>
    </source>
</evidence>
<dbReference type="AlphaFoldDB" id="A0A336LTR8"/>
<gene>
    <name evidence="19" type="primary">CSON004450</name>
</gene>
<dbReference type="GO" id="GO:0045944">
    <property type="term" value="P:positive regulation of transcription by RNA polymerase II"/>
    <property type="evidence" value="ECO:0007669"/>
    <property type="project" value="TreeGrafter"/>
</dbReference>
<evidence type="ECO:0000256" key="3">
    <source>
        <dbReference type="ARBA" id="ARBA00008607"/>
    </source>
</evidence>
<dbReference type="PANTHER" id="PTHR45750">
    <property type="entry name" value="GH11602P"/>
    <property type="match status" value="1"/>
</dbReference>
<dbReference type="EC" id="2.3.1.48" evidence="4"/>
<dbReference type="Pfam" id="PF00439">
    <property type="entry name" value="Bromodomain"/>
    <property type="match status" value="1"/>
</dbReference>
<dbReference type="CDD" id="cd05509">
    <property type="entry name" value="Bromo_gcn5_like"/>
    <property type="match status" value="1"/>
</dbReference>
<dbReference type="InterPro" id="IPR018359">
    <property type="entry name" value="Bromodomain_CS"/>
</dbReference>
<evidence type="ECO:0000256" key="1">
    <source>
        <dbReference type="ARBA" id="ARBA00004123"/>
    </source>
</evidence>
<keyword evidence="9" id="KW-0010">Activator</keyword>
<keyword evidence="6" id="KW-0156">Chromatin regulator</keyword>
<evidence type="ECO:0000256" key="6">
    <source>
        <dbReference type="ARBA" id="ARBA00022853"/>
    </source>
</evidence>
<feature type="compositionally biased region" description="Basic and acidic residues" evidence="16">
    <location>
        <begin position="16"/>
        <end position="30"/>
    </location>
</feature>
<dbReference type="PANTHER" id="PTHR45750:SF3">
    <property type="entry name" value="HISTONE ACETYLTRANSFERASE"/>
    <property type="match status" value="1"/>
</dbReference>
<name>A0A336LTR8_CULSO</name>
<reference evidence="19" key="1">
    <citation type="submission" date="2018-07" db="EMBL/GenBank/DDBJ databases">
        <authorList>
            <person name="Quirk P.G."/>
            <person name="Krulwich T.A."/>
        </authorList>
    </citation>
    <scope>NUCLEOTIDE SEQUENCE</scope>
</reference>
<comment type="catalytic activity">
    <reaction evidence="14">
        <text>L-lysyl-[histone] + acetyl-CoA = N(6)-acetyl-L-lysyl-[histone] + CoA + H(+)</text>
        <dbReference type="Rhea" id="RHEA:21992"/>
        <dbReference type="Rhea" id="RHEA-COMP:9845"/>
        <dbReference type="Rhea" id="RHEA-COMP:11338"/>
        <dbReference type="ChEBI" id="CHEBI:15378"/>
        <dbReference type="ChEBI" id="CHEBI:29969"/>
        <dbReference type="ChEBI" id="CHEBI:57287"/>
        <dbReference type="ChEBI" id="CHEBI:57288"/>
        <dbReference type="ChEBI" id="CHEBI:61930"/>
        <dbReference type="EC" id="2.3.1.48"/>
    </reaction>
    <physiologicalReaction direction="left-to-right" evidence="14">
        <dbReference type="Rhea" id="RHEA:21993"/>
    </physiologicalReaction>
</comment>
<feature type="domain" description="N-acetyltransferase" evidence="18">
    <location>
        <begin position="436"/>
        <end position="582"/>
    </location>
</feature>
<dbReference type="PROSITE" id="PS51186">
    <property type="entry name" value="GNAT"/>
    <property type="match status" value="1"/>
</dbReference>
<dbReference type="InterPro" id="IPR037800">
    <property type="entry name" value="GCN5"/>
</dbReference>